<protein>
    <submittedName>
        <fullName evidence="2">Uncharacterized protein</fullName>
    </submittedName>
</protein>
<feature type="compositionally biased region" description="Low complexity" evidence="1">
    <location>
        <begin position="249"/>
        <end position="262"/>
    </location>
</feature>
<evidence type="ECO:0000313" key="2">
    <source>
        <dbReference type="EMBL" id="KAK7029765.1"/>
    </source>
</evidence>
<proteinExistence type="predicted"/>
<accession>A0AAW0BQX9</accession>
<sequence length="298" mass="32988">MTQIRLPAPRADNSADCDGHTRCFLSNLTPTTSYIHQGLGIDESVTSPSATLSSRSHHSPHLKFPHASLEHFPHIAPWNIFAIVVAGVNQIFAYRGIDLSSIQHQDFRHFIGWNARPALISTAESPCIVDTDMDVPTKRYMKVCRRFSLSSPHFANHASPSSLAHCLTVYPPPPLPQSASSSQFSHPVPSRPRHNSIPQTAIHLLSPIASLLDGRIRKVWKKLKPLHLTPPVHPAPHYHRRESISMTDTRSTSTPPPLASATTSSIALEHYLRAASVSPHFRLHPIHSPAATRTTKRK</sequence>
<dbReference type="AlphaFoldDB" id="A0AAW0BQX9"/>
<name>A0AAW0BQX9_9AGAR</name>
<dbReference type="EMBL" id="JAWWNJ010000026">
    <property type="protein sequence ID" value="KAK7029765.1"/>
    <property type="molecule type" value="Genomic_DNA"/>
</dbReference>
<dbReference type="Proteomes" id="UP001362999">
    <property type="component" value="Unassembled WGS sequence"/>
</dbReference>
<feature type="region of interest" description="Disordered" evidence="1">
    <location>
        <begin position="231"/>
        <end position="262"/>
    </location>
</feature>
<evidence type="ECO:0000256" key="1">
    <source>
        <dbReference type="SAM" id="MobiDB-lite"/>
    </source>
</evidence>
<reference evidence="2 3" key="1">
    <citation type="journal article" date="2024" name="J Genomics">
        <title>Draft genome sequencing and assembly of Favolaschia claudopus CIRM-BRFM 2984 isolated from oak limbs.</title>
        <authorList>
            <person name="Navarro D."/>
            <person name="Drula E."/>
            <person name="Chaduli D."/>
            <person name="Cazenave R."/>
            <person name="Ahrendt S."/>
            <person name="Wang J."/>
            <person name="Lipzen A."/>
            <person name="Daum C."/>
            <person name="Barry K."/>
            <person name="Grigoriev I.V."/>
            <person name="Favel A."/>
            <person name="Rosso M.N."/>
            <person name="Martin F."/>
        </authorList>
    </citation>
    <scope>NUCLEOTIDE SEQUENCE [LARGE SCALE GENOMIC DNA]</scope>
    <source>
        <strain evidence="2 3">CIRM-BRFM 2984</strain>
    </source>
</reference>
<evidence type="ECO:0000313" key="3">
    <source>
        <dbReference type="Proteomes" id="UP001362999"/>
    </source>
</evidence>
<comment type="caution">
    <text evidence="2">The sequence shown here is derived from an EMBL/GenBank/DDBJ whole genome shotgun (WGS) entry which is preliminary data.</text>
</comment>
<gene>
    <name evidence="2" type="ORF">R3P38DRAFT_3188636</name>
</gene>
<organism evidence="2 3">
    <name type="scientific">Favolaschia claudopus</name>
    <dbReference type="NCBI Taxonomy" id="2862362"/>
    <lineage>
        <taxon>Eukaryota</taxon>
        <taxon>Fungi</taxon>
        <taxon>Dikarya</taxon>
        <taxon>Basidiomycota</taxon>
        <taxon>Agaricomycotina</taxon>
        <taxon>Agaricomycetes</taxon>
        <taxon>Agaricomycetidae</taxon>
        <taxon>Agaricales</taxon>
        <taxon>Marasmiineae</taxon>
        <taxon>Mycenaceae</taxon>
        <taxon>Favolaschia</taxon>
    </lineage>
</organism>
<keyword evidence="3" id="KW-1185">Reference proteome</keyword>